<dbReference type="Proteomes" id="UP001218218">
    <property type="component" value="Unassembled WGS sequence"/>
</dbReference>
<accession>A0AAD6Z198</accession>
<evidence type="ECO:0000313" key="3">
    <source>
        <dbReference type="EMBL" id="KAJ7302938.1"/>
    </source>
</evidence>
<feature type="transmembrane region" description="Helical" evidence="2">
    <location>
        <begin position="202"/>
        <end position="232"/>
    </location>
</feature>
<keyword evidence="2" id="KW-0472">Membrane</keyword>
<protein>
    <submittedName>
        <fullName evidence="3">Uncharacterized protein</fullName>
    </submittedName>
</protein>
<dbReference type="EMBL" id="JARIHO010000109">
    <property type="protein sequence ID" value="KAJ7302938.1"/>
    <property type="molecule type" value="Genomic_DNA"/>
</dbReference>
<feature type="transmembrane region" description="Helical" evidence="2">
    <location>
        <begin position="128"/>
        <end position="146"/>
    </location>
</feature>
<comment type="caution">
    <text evidence="3">The sequence shown here is derived from an EMBL/GenBank/DDBJ whole genome shotgun (WGS) entry which is preliminary data.</text>
</comment>
<feature type="transmembrane region" description="Helical" evidence="2">
    <location>
        <begin position="158"/>
        <end position="181"/>
    </location>
</feature>
<organism evidence="3 4">
    <name type="scientific">Mycena albidolilacea</name>
    <dbReference type="NCBI Taxonomy" id="1033008"/>
    <lineage>
        <taxon>Eukaryota</taxon>
        <taxon>Fungi</taxon>
        <taxon>Dikarya</taxon>
        <taxon>Basidiomycota</taxon>
        <taxon>Agaricomycotina</taxon>
        <taxon>Agaricomycetes</taxon>
        <taxon>Agaricomycetidae</taxon>
        <taxon>Agaricales</taxon>
        <taxon>Marasmiineae</taxon>
        <taxon>Mycenaceae</taxon>
        <taxon>Mycena</taxon>
    </lineage>
</organism>
<feature type="region of interest" description="Disordered" evidence="1">
    <location>
        <begin position="1"/>
        <end position="21"/>
    </location>
</feature>
<feature type="region of interest" description="Disordered" evidence="1">
    <location>
        <begin position="353"/>
        <end position="431"/>
    </location>
</feature>
<evidence type="ECO:0000256" key="1">
    <source>
        <dbReference type="SAM" id="MobiDB-lite"/>
    </source>
</evidence>
<proteinExistence type="predicted"/>
<evidence type="ECO:0000256" key="2">
    <source>
        <dbReference type="SAM" id="Phobius"/>
    </source>
</evidence>
<keyword evidence="4" id="KW-1185">Reference proteome</keyword>
<keyword evidence="2" id="KW-0812">Transmembrane</keyword>
<reference evidence="3" key="1">
    <citation type="submission" date="2023-03" db="EMBL/GenBank/DDBJ databases">
        <title>Massive genome expansion in bonnet fungi (Mycena s.s.) driven by repeated elements and novel gene families across ecological guilds.</title>
        <authorList>
            <consortium name="Lawrence Berkeley National Laboratory"/>
            <person name="Harder C.B."/>
            <person name="Miyauchi S."/>
            <person name="Viragh M."/>
            <person name="Kuo A."/>
            <person name="Thoen E."/>
            <person name="Andreopoulos B."/>
            <person name="Lu D."/>
            <person name="Skrede I."/>
            <person name="Drula E."/>
            <person name="Henrissat B."/>
            <person name="Morin E."/>
            <person name="Kohler A."/>
            <person name="Barry K."/>
            <person name="LaButti K."/>
            <person name="Morin E."/>
            <person name="Salamov A."/>
            <person name="Lipzen A."/>
            <person name="Mereny Z."/>
            <person name="Hegedus B."/>
            <person name="Baldrian P."/>
            <person name="Stursova M."/>
            <person name="Weitz H."/>
            <person name="Taylor A."/>
            <person name="Grigoriev I.V."/>
            <person name="Nagy L.G."/>
            <person name="Martin F."/>
            <person name="Kauserud H."/>
        </authorList>
    </citation>
    <scope>NUCLEOTIDE SEQUENCE</scope>
    <source>
        <strain evidence="3">CBHHK002</strain>
    </source>
</reference>
<sequence length="468" mass="52985">MNAETLSTGLPPPATSSSGKSSSLQTAMLVVVLILFEFIPGQIYLHFLLRIPSLYFSRVTRIFEDARLSLPDIQRMARAKADQWNPSDDFIWQPSMQTRDQMPLPRSLLQFRSSWESFIDSLMREWKTFNIISVLLMSAILTMLQIEAASHPITRTSALLSLICSLMSLLYGCMYIIRFGSMRKMHKASSFAKEAQKRTNGIWWNIWVLLAMPAIWLAWSIVMFLTCIMSFIWLSGSSQDPVDFVVSPRTALGLRIGLTVVFFLGLIYFVLIVRTFHRYGDPLDREWMETVGQWTKQALDASQNPYNVPPPAAGPFYPSPRPATRRHSITPEFRHTRAKDSLDLFQTGSDAPLRSVGSSFPSRPGWRSITPERRPPPPTQVVMPSFLAREGSPSLRDDFTKLPPSSPLTTRPSAFFKTPHPAFPRPVEPSPVMHLGQPDVEGRTTAYANPMWADAIAADDWARFMLVR</sequence>
<dbReference type="AlphaFoldDB" id="A0AAD6Z198"/>
<keyword evidence="2" id="KW-1133">Transmembrane helix</keyword>
<gene>
    <name evidence="3" type="ORF">DFH08DRAFT_722470</name>
</gene>
<feature type="transmembrane region" description="Helical" evidence="2">
    <location>
        <begin position="27"/>
        <end position="49"/>
    </location>
</feature>
<name>A0AAD6Z198_9AGAR</name>
<feature type="transmembrane region" description="Helical" evidence="2">
    <location>
        <begin position="252"/>
        <end position="273"/>
    </location>
</feature>
<evidence type="ECO:0000313" key="4">
    <source>
        <dbReference type="Proteomes" id="UP001218218"/>
    </source>
</evidence>